<dbReference type="PANTHER" id="PTHR39428:SF1">
    <property type="entry name" value="F420H(2)-DEPENDENT QUINONE REDUCTASE RV1261C"/>
    <property type="match status" value="1"/>
</dbReference>
<dbReference type="NCBIfam" id="TIGR00026">
    <property type="entry name" value="hi_GC_TIGR00026"/>
    <property type="match status" value="1"/>
</dbReference>
<dbReference type="Pfam" id="PF04075">
    <property type="entry name" value="F420H2_quin_red"/>
    <property type="match status" value="1"/>
</dbReference>
<organism evidence="4 5">
    <name type="scientific">Mycobacterium xenopi</name>
    <dbReference type="NCBI Taxonomy" id="1789"/>
    <lineage>
        <taxon>Bacteria</taxon>
        <taxon>Bacillati</taxon>
        <taxon>Actinomycetota</taxon>
        <taxon>Actinomycetes</taxon>
        <taxon>Mycobacteriales</taxon>
        <taxon>Mycobacteriaceae</taxon>
        <taxon>Mycobacterium</taxon>
    </lineage>
</organism>
<evidence type="ECO:0000313" key="5">
    <source>
        <dbReference type="Proteomes" id="UP000464624"/>
    </source>
</evidence>
<evidence type="ECO:0000313" key="4">
    <source>
        <dbReference type="EMBL" id="BBU24090.1"/>
    </source>
</evidence>
<gene>
    <name evidence="4" type="ORF">MYXE_38800</name>
</gene>
<proteinExistence type="inferred from homology"/>
<dbReference type="GO" id="GO:0005886">
    <property type="term" value="C:plasma membrane"/>
    <property type="evidence" value="ECO:0007669"/>
    <property type="project" value="TreeGrafter"/>
</dbReference>
<dbReference type="RefSeq" id="WP_085197105.1">
    <property type="nucleotide sequence ID" value="NZ_AP022314.1"/>
</dbReference>
<dbReference type="InterPro" id="IPR004378">
    <property type="entry name" value="F420H2_quin_Rdtase"/>
</dbReference>
<keyword evidence="2" id="KW-0560">Oxidoreductase</keyword>
<sequence length="175" mass="19064">MADDRLNGIPRVDPRARPAAWKRALLSLVATKPGAAIHRAVAAPLDAPLMRATRGRVNLAASALPVVILTSTGARSGQPRKTPLAYFTDRDAVILTASNYGGARHPGWYHNLLANPECQLHIGDRGERFVAHEVTGAERDRLFALAVDFYPGYADYAERTDGVRTIRVMRLTPAD</sequence>
<dbReference type="AlphaFoldDB" id="A0AAD1H4J7"/>
<dbReference type="PANTHER" id="PTHR39428">
    <property type="entry name" value="F420H(2)-DEPENDENT QUINONE REDUCTASE RV1261C"/>
    <property type="match status" value="1"/>
</dbReference>
<comment type="catalytic activity">
    <reaction evidence="3">
        <text>oxidized coenzyme F420-(gamma-L-Glu)(n) + a quinol + H(+) = reduced coenzyme F420-(gamma-L-Glu)(n) + a quinone</text>
        <dbReference type="Rhea" id="RHEA:39663"/>
        <dbReference type="Rhea" id="RHEA-COMP:12939"/>
        <dbReference type="Rhea" id="RHEA-COMP:14378"/>
        <dbReference type="ChEBI" id="CHEBI:15378"/>
        <dbReference type="ChEBI" id="CHEBI:24646"/>
        <dbReference type="ChEBI" id="CHEBI:132124"/>
        <dbReference type="ChEBI" id="CHEBI:133980"/>
        <dbReference type="ChEBI" id="CHEBI:139511"/>
    </reaction>
</comment>
<reference evidence="4 5" key="1">
    <citation type="submission" date="2019-12" db="EMBL/GenBank/DDBJ databases">
        <title>Complete genome sequence of Mycolicibacterium xenopi str. JCM15661T.</title>
        <authorList>
            <person name="Yoshida M."/>
            <person name="Fukano H."/>
            <person name="Asakura T."/>
            <person name="Hoshino Y."/>
        </authorList>
    </citation>
    <scope>NUCLEOTIDE SEQUENCE [LARGE SCALE GENOMIC DNA]</scope>
    <source>
        <strain evidence="4 5">JCM 15661T</strain>
    </source>
</reference>
<dbReference type="EMBL" id="AP022314">
    <property type="protein sequence ID" value="BBU24090.1"/>
    <property type="molecule type" value="Genomic_DNA"/>
</dbReference>
<dbReference type="InterPro" id="IPR012349">
    <property type="entry name" value="Split_barrel_FMN-bd"/>
</dbReference>
<dbReference type="KEGG" id="mxe:MYXE_38800"/>
<evidence type="ECO:0000256" key="3">
    <source>
        <dbReference type="ARBA" id="ARBA00049106"/>
    </source>
</evidence>
<dbReference type="GO" id="GO:0070967">
    <property type="term" value="F:coenzyme F420 binding"/>
    <property type="evidence" value="ECO:0007669"/>
    <property type="project" value="TreeGrafter"/>
</dbReference>
<dbReference type="Gene3D" id="2.30.110.10">
    <property type="entry name" value="Electron Transport, Fmn-binding Protein, Chain A"/>
    <property type="match status" value="1"/>
</dbReference>
<comment type="similarity">
    <text evidence="1">Belongs to the F420H(2)-dependent quinone reductase family.</text>
</comment>
<evidence type="ECO:0000256" key="2">
    <source>
        <dbReference type="ARBA" id="ARBA00023002"/>
    </source>
</evidence>
<accession>A0AAD1H4J7</accession>
<dbReference type="GO" id="GO:0016491">
    <property type="term" value="F:oxidoreductase activity"/>
    <property type="evidence" value="ECO:0007669"/>
    <property type="project" value="UniProtKB-KW"/>
</dbReference>
<dbReference type="SUPFAM" id="SSF50475">
    <property type="entry name" value="FMN-binding split barrel"/>
    <property type="match status" value="1"/>
</dbReference>
<evidence type="ECO:0000256" key="1">
    <source>
        <dbReference type="ARBA" id="ARBA00008710"/>
    </source>
</evidence>
<name>A0AAD1H4J7_MYCXE</name>
<dbReference type="Proteomes" id="UP000464624">
    <property type="component" value="Chromosome"/>
</dbReference>
<protein>
    <submittedName>
        <fullName evidence="4">Nitroreductase</fullName>
    </submittedName>
</protein>